<keyword evidence="5 10" id="KW-0573">Peptidoglycan synthesis</keyword>
<evidence type="ECO:0000256" key="3">
    <source>
        <dbReference type="ARBA" id="ARBA00022692"/>
    </source>
</evidence>
<keyword evidence="3 10" id="KW-0812">Transmembrane</keyword>
<keyword evidence="10 11" id="KW-0813">Transport</keyword>
<dbReference type="InterPro" id="IPR004268">
    <property type="entry name" value="MurJ"/>
</dbReference>
<feature type="transmembrane region" description="Helical" evidence="10">
    <location>
        <begin position="352"/>
        <end position="377"/>
    </location>
</feature>
<protein>
    <recommendedName>
        <fullName evidence="10">Probable lipid II flippase MurJ</fullName>
    </recommendedName>
</protein>
<dbReference type="NCBIfam" id="TIGR01695">
    <property type="entry name" value="murJ_mviN"/>
    <property type="match status" value="1"/>
</dbReference>
<feature type="transmembrane region" description="Helical" evidence="10">
    <location>
        <begin position="316"/>
        <end position="340"/>
    </location>
</feature>
<feature type="transmembrane region" description="Helical" evidence="10">
    <location>
        <begin position="444"/>
        <end position="464"/>
    </location>
</feature>
<dbReference type="Proteomes" id="UP000430564">
    <property type="component" value="Unassembled WGS sequence"/>
</dbReference>
<dbReference type="GO" id="GO:0008360">
    <property type="term" value="P:regulation of cell shape"/>
    <property type="evidence" value="ECO:0007669"/>
    <property type="project" value="UniProtKB-UniRule"/>
</dbReference>
<evidence type="ECO:0000313" key="13">
    <source>
        <dbReference type="Proteomes" id="UP000430564"/>
    </source>
</evidence>
<dbReference type="GO" id="GO:0005886">
    <property type="term" value="C:plasma membrane"/>
    <property type="evidence" value="ECO:0007669"/>
    <property type="project" value="UniProtKB-SubCell"/>
</dbReference>
<keyword evidence="10" id="KW-0997">Cell inner membrane</keyword>
<evidence type="ECO:0000256" key="2">
    <source>
        <dbReference type="ARBA" id="ARBA00022475"/>
    </source>
</evidence>
<feature type="transmembrane region" description="Helical" evidence="10">
    <location>
        <begin position="158"/>
        <end position="179"/>
    </location>
</feature>
<dbReference type="CDD" id="cd13123">
    <property type="entry name" value="MATE_MurJ_like"/>
    <property type="match status" value="1"/>
</dbReference>
<comment type="subcellular location">
    <subcellularLocation>
        <location evidence="10">Cell inner membrane</location>
        <topology evidence="10">Multi-pass membrane protein</topology>
    </subcellularLocation>
    <subcellularLocation>
        <location evidence="1">Cell membrane</location>
        <topology evidence="1">Multi-pass membrane protein</topology>
    </subcellularLocation>
</comment>
<organism evidence="12 13">
    <name type="scientific">Sutterella seckii</name>
    <dbReference type="NCBI Taxonomy" id="1944635"/>
    <lineage>
        <taxon>Bacteria</taxon>
        <taxon>Pseudomonadati</taxon>
        <taxon>Pseudomonadota</taxon>
        <taxon>Betaproteobacteria</taxon>
        <taxon>Burkholderiales</taxon>
        <taxon>Sutterellaceae</taxon>
        <taxon>Sutterella</taxon>
    </lineage>
</organism>
<dbReference type="PRINTS" id="PR01806">
    <property type="entry name" value="VIRFACTRMVIN"/>
</dbReference>
<evidence type="ECO:0000256" key="7">
    <source>
        <dbReference type="ARBA" id="ARBA00023136"/>
    </source>
</evidence>
<comment type="caution">
    <text evidence="12">The sequence shown here is derived from an EMBL/GenBank/DDBJ whole genome shotgun (WGS) entry which is preliminary data.</text>
</comment>
<dbReference type="GO" id="GO:0071555">
    <property type="term" value="P:cell wall organization"/>
    <property type="evidence" value="ECO:0007669"/>
    <property type="project" value="UniProtKB-UniRule"/>
</dbReference>
<evidence type="ECO:0000256" key="9">
    <source>
        <dbReference type="ARBA" id="ARBA00061532"/>
    </source>
</evidence>
<keyword evidence="7 10" id="KW-0472">Membrane</keyword>
<keyword evidence="6 10" id="KW-1133">Transmembrane helix</keyword>
<comment type="similarity">
    <text evidence="9 10 11">Belongs to the MurJ/MviN family.</text>
</comment>
<dbReference type="GO" id="GO:0015648">
    <property type="term" value="F:lipid-linked peptidoglycan transporter activity"/>
    <property type="evidence" value="ECO:0007669"/>
    <property type="project" value="UniProtKB-UniRule"/>
</dbReference>
<evidence type="ECO:0000313" key="12">
    <source>
        <dbReference type="EMBL" id="KAB7660457.1"/>
    </source>
</evidence>
<dbReference type="UniPathway" id="UPA00219"/>
<keyword evidence="2 10" id="KW-1003">Cell membrane</keyword>
<dbReference type="RefSeq" id="WP_152158252.1">
    <property type="nucleotide sequence ID" value="NZ_WEHX01000030.1"/>
</dbReference>
<reference evidence="12 13" key="1">
    <citation type="submission" date="2019-10" db="EMBL/GenBank/DDBJ databases">
        <title>Genome diversity of Sutterella seckii.</title>
        <authorList>
            <person name="Chaplin A.V."/>
            <person name="Sokolova S.R."/>
            <person name="Mosin K.A."/>
            <person name="Ivanova E.L."/>
            <person name="Kochetkova T.O."/>
            <person name="Goltsov A.Y."/>
            <person name="Trofimov D.Y."/>
            <person name="Efimov B.A."/>
        </authorList>
    </citation>
    <scope>NUCLEOTIDE SEQUENCE [LARGE SCALE GENOMIC DNA]</scope>
    <source>
        <strain evidence="12 13">ASD393</strain>
    </source>
</reference>
<feature type="transmembrane region" description="Helical" evidence="10">
    <location>
        <begin position="134"/>
        <end position="151"/>
    </location>
</feature>
<dbReference type="AlphaFoldDB" id="A0A6I1EY14"/>
<dbReference type="InterPro" id="IPR051050">
    <property type="entry name" value="Lipid_II_flippase_MurJ/MviN"/>
</dbReference>
<feature type="transmembrane region" description="Helical" evidence="10">
    <location>
        <begin position="232"/>
        <end position="257"/>
    </location>
</feature>
<name>A0A6I1EY14_9BURK</name>
<feature type="transmembrane region" description="Helical" evidence="10">
    <location>
        <begin position="389"/>
        <end position="407"/>
    </location>
</feature>
<gene>
    <name evidence="10 12" type="primary">murJ</name>
    <name evidence="12" type="ORF">GBM95_05930</name>
</gene>
<evidence type="ECO:0000256" key="5">
    <source>
        <dbReference type="ARBA" id="ARBA00022984"/>
    </source>
</evidence>
<feature type="transmembrane region" description="Helical" evidence="10">
    <location>
        <begin position="185"/>
        <end position="211"/>
    </location>
</feature>
<comment type="pathway">
    <text evidence="10">Cell wall biogenesis; peptidoglycan biosynthesis.</text>
</comment>
<feature type="transmembrane region" description="Helical" evidence="10">
    <location>
        <begin position="277"/>
        <end position="295"/>
    </location>
</feature>
<sequence length="511" mass="54509">MSLIKSAATISGLTLLSRITGVVRDMLIARYFGATAETDAFYVAFRLPNMLRRLFAEGAFQQAFVPMLSEVREKEPEEGERRFIDNVFTVLALAVFIVSVLGVIAAPLLVWAIAGGMKGDPEAFTLATGLTRFMFPYIAFMSLVALAAAVLNTRKKFALPAATPILLNISFILATVFLADRFAEPVWALAVAVIGGGALQLGAQVWGLSRIGVRVRPRNVKKALSDENVRRVLTLMAPALFGVGVAQLSILINTNIASHLGQGAVTWLNYADRLMEFPTALLGVALGTVLLPGLSAAHARGDDARYNALLDHGLRLVALVGIPASIGLWLTADALVSFLFQGKSFTPADVSQTALAVVGYAVGLIGLIGLKIIAPAFYARKDIRTPVKAAFMSLVVVQLINCVSVPFLSHAGLALSVGLGSVVNAGTLLVILRRRGIYSPCAGWLKAILRIAIASLLMGGAVWWVQQGVDWTALRWTYRAAGVLGLVAGAAVLYFGALYALGWRVRDIRPA</sequence>
<dbReference type="HAMAP" id="MF_02078">
    <property type="entry name" value="MurJ_MviN"/>
    <property type="match status" value="1"/>
</dbReference>
<accession>A0A6I1EY14</accession>
<feature type="transmembrane region" description="Helical" evidence="10">
    <location>
        <begin position="90"/>
        <end position="114"/>
    </location>
</feature>
<dbReference type="PIRSF" id="PIRSF002869">
    <property type="entry name" value="MviN"/>
    <property type="match status" value="1"/>
</dbReference>
<dbReference type="PANTHER" id="PTHR47019">
    <property type="entry name" value="LIPID II FLIPPASE MURJ"/>
    <property type="match status" value="1"/>
</dbReference>
<feature type="transmembrane region" description="Helical" evidence="10">
    <location>
        <begin position="413"/>
        <end position="432"/>
    </location>
</feature>
<keyword evidence="10 11" id="KW-0961">Cell wall biogenesis/degradation</keyword>
<dbReference type="OrthoDB" id="9816572at2"/>
<dbReference type="GO" id="GO:0009252">
    <property type="term" value="P:peptidoglycan biosynthetic process"/>
    <property type="evidence" value="ECO:0007669"/>
    <property type="project" value="UniProtKB-UniRule"/>
</dbReference>
<evidence type="ECO:0000256" key="6">
    <source>
        <dbReference type="ARBA" id="ARBA00022989"/>
    </source>
</evidence>
<evidence type="ECO:0000256" key="4">
    <source>
        <dbReference type="ARBA" id="ARBA00022960"/>
    </source>
</evidence>
<evidence type="ECO:0000256" key="11">
    <source>
        <dbReference type="PIRNR" id="PIRNR002869"/>
    </source>
</evidence>
<evidence type="ECO:0000256" key="8">
    <source>
        <dbReference type="ARBA" id="ARBA00060041"/>
    </source>
</evidence>
<evidence type="ECO:0000256" key="1">
    <source>
        <dbReference type="ARBA" id="ARBA00004651"/>
    </source>
</evidence>
<comment type="function">
    <text evidence="8 10 11">Involved in peptidoglycan biosynthesis. Transports lipid-linked peptidoglycan precursors from the inner to the outer leaflet of the cytoplasmic membrane.</text>
</comment>
<feature type="transmembrane region" description="Helical" evidence="10">
    <location>
        <begin position="476"/>
        <end position="501"/>
    </location>
</feature>
<dbReference type="GO" id="GO:0034204">
    <property type="term" value="P:lipid translocation"/>
    <property type="evidence" value="ECO:0007669"/>
    <property type="project" value="TreeGrafter"/>
</dbReference>
<evidence type="ECO:0000256" key="10">
    <source>
        <dbReference type="HAMAP-Rule" id="MF_02078"/>
    </source>
</evidence>
<keyword evidence="4 10" id="KW-0133">Cell shape</keyword>
<dbReference type="Pfam" id="PF03023">
    <property type="entry name" value="MurJ"/>
    <property type="match status" value="1"/>
</dbReference>
<dbReference type="PANTHER" id="PTHR47019:SF1">
    <property type="entry name" value="LIPID II FLIPPASE MURJ"/>
    <property type="match status" value="1"/>
</dbReference>
<dbReference type="EMBL" id="WEHX01000030">
    <property type="protein sequence ID" value="KAB7660457.1"/>
    <property type="molecule type" value="Genomic_DNA"/>
</dbReference>
<proteinExistence type="inferred from homology"/>